<evidence type="ECO:0000313" key="2">
    <source>
        <dbReference type="EMBL" id="SFI63171.1"/>
    </source>
</evidence>
<feature type="transmembrane region" description="Helical" evidence="1">
    <location>
        <begin position="51"/>
        <end position="74"/>
    </location>
</feature>
<evidence type="ECO:0000313" key="3">
    <source>
        <dbReference type="Proteomes" id="UP000199110"/>
    </source>
</evidence>
<dbReference type="EMBL" id="FORA01000001">
    <property type="protein sequence ID" value="SFI63171.1"/>
    <property type="molecule type" value="Genomic_DNA"/>
</dbReference>
<dbReference type="Proteomes" id="UP000199110">
    <property type="component" value="Unassembled WGS sequence"/>
</dbReference>
<gene>
    <name evidence="2" type="ORF">SAMN04488095_1415</name>
</gene>
<name>A0A1I3JSD9_9RHOB</name>
<evidence type="ECO:0000256" key="1">
    <source>
        <dbReference type="SAM" id="Phobius"/>
    </source>
</evidence>
<keyword evidence="1" id="KW-0812">Transmembrane</keyword>
<protein>
    <submittedName>
        <fullName evidence="2">Uncharacterized protein</fullName>
    </submittedName>
</protein>
<keyword evidence="1" id="KW-0472">Membrane</keyword>
<reference evidence="2 3" key="1">
    <citation type="submission" date="2016-10" db="EMBL/GenBank/DDBJ databases">
        <authorList>
            <person name="de Groot N.N."/>
        </authorList>
    </citation>
    <scope>NUCLEOTIDE SEQUENCE [LARGE SCALE GENOMIC DNA]</scope>
    <source>
        <strain evidence="2 3">DSM 19073</strain>
    </source>
</reference>
<keyword evidence="1" id="KW-1133">Transmembrane helix</keyword>
<accession>A0A1I3JSD9</accession>
<feature type="transmembrane region" description="Helical" evidence="1">
    <location>
        <begin position="86"/>
        <end position="113"/>
    </location>
</feature>
<organism evidence="2 3">
    <name type="scientific">Jannaschia pohangensis</name>
    <dbReference type="NCBI Taxonomy" id="390807"/>
    <lineage>
        <taxon>Bacteria</taxon>
        <taxon>Pseudomonadati</taxon>
        <taxon>Pseudomonadota</taxon>
        <taxon>Alphaproteobacteria</taxon>
        <taxon>Rhodobacterales</taxon>
        <taxon>Roseobacteraceae</taxon>
        <taxon>Jannaschia</taxon>
    </lineage>
</organism>
<sequence>MSQLPPPSPSTSRLLTATVIWQSGCLAIVVGLYLFLGVAGVGSVVTVPTWYLVLAWALAILTIPPSLFALSYSLSRSARAISLPAIGFSSVLLAAMTLGAFAWALPLLSTFVVSAPQQIEMRVTGTQSLLRRYVGCADTVSFGHWYRPGGKVCVPTATSLYRGTMFGLEGAGNTWAMRVTRVTSGPFPVVNVSNGG</sequence>
<proteinExistence type="predicted"/>
<dbReference type="STRING" id="390807.SAMN04488095_1415"/>
<dbReference type="RefSeq" id="WP_092778366.1">
    <property type="nucleotide sequence ID" value="NZ_FORA01000001.1"/>
</dbReference>
<feature type="transmembrane region" description="Helical" evidence="1">
    <location>
        <begin position="20"/>
        <end position="39"/>
    </location>
</feature>
<keyword evidence="3" id="KW-1185">Reference proteome</keyword>
<dbReference type="AlphaFoldDB" id="A0A1I3JSD9"/>